<evidence type="ECO:0000256" key="12">
    <source>
        <dbReference type="RuleBase" id="RU361176"/>
    </source>
</evidence>
<dbReference type="EC" id="3.2.1.17" evidence="4 12"/>
<evidence type="ECO:0000256" key="8">
    <source>
        <dbReference type="ARBA" id="ARBA00022801"/>
    </source>
</evidence>
<evidence type="ECO:0000256" key="4">
    <source>
        <dbReference type="ARBA" id="ARBA00012732"/>
    </source>
</evidence>
<proteinExistence type="inferred from homology"/>
<dbReference type="FunFam" id="3.20.20.80:FF:000060">
    <property type="entry name" value="Lysozyme M1"/>
    <property type="match status" value="1"/>
</dbReference>
<comment type="similarity">
    <text evidence="3 12">Belongs to the glycosyl hydrolase 25 family.</text>
</comment>
<organism evidence="14 15">
    <name type="scientific">Saccharopolyspora phatthalungensis</name>
    <dbReference type="NCBI Taxonomy" id="664693"/>
    <lineage>
        <taxon>Bacteria</taxon>
        <taxon>Bacillati</taxon>
        <taxon>Actinomycetota</taxon>
        <taxon>Actinomycetes</taxon>
        <taxon>Pseudonocardiales</taxon>
        <taxon>Pseudonocardiaceae</taxon>
        <taxon>Saccharopolyspora</taxon>
    </lineage>
</organism>
<dbReference type="Gene3D" id="3.20.20.80">
    <property type="entry name" value="Glycosidases"/>
    <property type="match status" value="1"/>
</dbReference>
<dbReference type="Pfam" id="PF01183">
    <property type="entry name" value="Glyco_hydro_25"/>
    <property type="match status" value="1"/>
</dbReference>
<dbReference type="InterPro" id="IPR017853">
    <property type="entry name" value="GH"/>
</dbReference>
<dbReference type="InterPro" id="IPR008270">
    <property type="entry name" value="Glyco_hydro_25_AS"/>
</dbReference>
<evidence type="ECO:0000313" key="14">
    <source>
        <dbReference type="EMBL" id="MBB5158173.1"/>
    </source>
</evidence>
<feature type="region of interest" description="Disordered" evidence="13">
    <location>
        <begin position="45"/>
        <end position="90"/>
    </location>
</feature>
<dbReference type="GO" id="GO:0031640">
    <property type="term" value="P:killing of cells of another organism"/>
    <property type="evidence" value="ECO:0007669"/>
    <property type="project" value="UniProtKB-KW"/>
</dbReference>
<name>A0A840QJP3_9PSEU</name>
<evidence type="ECO:0000256" key="6">
    <source>
        <dbReference type="ARBA" id="ARBA00022529"/>
    </source>
</evidence>
<dbReference type="PROSITE" id="PS51904">
    <property type="entry name" value="GLYCOSYL_HYDROL_F25_2"/>
    <property type="match status" value="1"/>
</dbReference>
<dbReference type="InterPro" id="IPR002053">
    <property type="entry name" value="Glyco_hydro_25"/>
</dbReference>
<protein>
    <recommendedName>
        <fullName evidence="4 12">Lysozyme</fullName>
        <ecNumber evidence="4 12">3.2.1.17</ecNumber>
    </recommendedName>
</protein>
<keyword evidence="9" id="KW-1015">Disulfide bond</keyword>
<sequence>MLCKFGGPVDSDHRRRRTRNVSRRPRRTPTLLAALITTVTLFGGTAHADQPRGEPRSAPLLNPKDPNGAWAGYSVEGDGGQQRGRPAGALSGMDVSGHQGDIDWPKAWAAGARFAYIKATEGTGFRNNRFAQQYNGSHDVGMVRGAYHFGLPDRSNGIDQANFFVDNGGDWGAGGRTLPGALDIEYNPYGDGCYGLDAAAMSRWIAEFSNTYHARTGRFPVIYTTTDWWNRCTASNPDFARNNPLWIARYGPDIGALPAGWAFHTIWQNSNNGPLPGGQDVFNGNTKQLTRFIS</sequence>
<evidence type="ECO:0000256" key="7">
    <source>
        <dbReference type="ARBA" id="ARBA00022638"/>
    </source>
</evidence>
<evidence type="ECO:0000256" key="10">
    <source>
        <dbReference type="ARBA" id="ARBA00023295"/>
    </source>
</evidence>
<dbReference type="CDD" id="cd06412">
    <property type="entry name" value="GH25_CH-type"/>
    <property type="match status" value="1"/>
</dbReference>
<dbReference type="GO" id="GO:0016998">
    <property type="term" value="P:cell wall macromolecule catabolic process"/>
    <property type="evidence" value="ECO:0007669"/>
    <property type="project" value="InterPro"/>
</dbReference>
<evidence type="ECO:0000256" key="11">
    <source>
        <dbReference type="ARBA" id="ARBA00055588"/>
    </source>
</evidence>
<keyword evidence="8 12" id="KW-0378">Hydrolase</keyword>
<evidence type="ECO:0000256" key="3">
    <source>
        <dbReference type="ARBA" id="ARBA00010646"/>
    </source>
</evidence>
<dbReference type="GO" id="GO:0042742">
    <property type="term" value="P:defense response to bacterium"/>
    <property type="evidence" value="ECO:0007669"/>
    <property type="project" value="UniProtKB-KW"/>
</dbReference>
<dbReference type="PANTHER" id="PTHR34135:SF2">
    <property type="entry name" value="LYSOZYME"/>
    <property type="match status" value="1"/>
</dbReference>
<keyword evidence="5" id="KW-0964">Secreted</keyword>
<evidence type="ECO:0000256" key="9">
    <source>
        <dbReference type="ARBA" id="ARBA00023157"/>
    </source>
</evidence>
<comment type="subcellular location">
    <subcellularLocation>
        <location evidence="2">Secreted</location>
    </subcellularLocation>
</comment>
<dbReference type="PANTHER" id="PTHR34135">
    <property type="entry name" value="LYSOZYME"/>
    <property type="match status" value="1"/>
</dbReference>
<evidence type="ECO:0000256" key="13">
    <source>
        <dbReference type="SAM" id="MobiDB-lite"/>
    </source>
</evidence>
<dbReference type="SUPFAM" id="SSF51445">
    <property type="entry name" value="(Trans)glycosidases"/>
    <property type="match status" value="1"/>
</dbReference>
<evidence type="ECO:0000313" key="15">
    <source>
        <dbReference type="Proteomes" id="UP000584374"/>
    </source>
</evidence>
<dbReference type="GO" id="GO:0005576">
    <property type="term" value="C:extracellular region"/>
    <property type="evidence" value="ECO:0007669"/>
    <property type="project" value="UniProtKB-SubCell"/>
</dbReference>
<dbReference type="GO" id="GO:0003796">
    <property type="term" value="F:lysozyme activity"/>
    <property type="evidence" value="ECO:0007669"/>
    <property type="project" value="UniProtKB-EC"/>
</dbReference>
<comment type="function">
    <text evidence="11">This enzyme has both lysozyme (acetylmuramidase) and diacetylmuramidase activities.</text>
</comment>
<feature type="compositionally biased region" description="Basic residues" evidence="13">
    <location>
        <begin position="14"/>
        <end position="27"/>
    </location>
</feature>
<accession>A0A840QJP3</accession>
<keyword evidence="10 12" id="KW-0326">Glycosidase</keyword>
<comment type="catalytic activity">
    <reaction evidence="1 12">
        <text>Hydrolysis of (1-&gt;4)-beta-linkages between N-acetylmuramic acid and N-acetyl-D-glucosamine residues in a peptidoglycan and between N-acetyl-D-glucosamine residues in chitodextrins.</text>
        <dbReference type="EC" id="3.2.1.17"/>
    </reaction>
</comment>
<reference evidence="14 15" key="1">
    <citation type="submission" date="2020-08" db="EMBL/GenBank/DDBJ databases">
        <title>Sequencing the genomes of 1000 actinobacteria strains.</title>
        <authorList>
            <person name="Klenk H.-P."/>
        </authorList>
    </citation>
    <scope>NUCLEOTIDE SEQUENCE [LARGE SCALE GENOMIC DNA]</scope>
    <source>
        <strain evidence="14 15">DSM 45584</strain>
    </source>
</reference>
<keyword evidence="15" id="KW-1185">Reference proteome</keyword>
<dbReference type="InterPro" id="IPR018077">
    <property type="entry name" value="Glyco_hydro_fam25_subgr"/>
</dbReference>
<dbReference type="AlphaFoldDB" id="A0A840QJP3"/>
<dbReference type="Proteomes" id="UP000584374">
    <property type="component" value="Unassembled WGS sequence"/>
</dbReference>
<dbReference type="GO" id="GO:0009253">
    <property type="term" value="P:peptidoglycan catabolic process"/>
    <property type="evidence" value="ECO:0007669"/>
    <property type="project" value="InterPro"/>
</dbReference>
<gene>
    <name evidence="14" type="ORF">BJ970_005772</name>
</gene>
<evidence type="ECO:0000256" key="5">
    <source>
        <dbReference type="ARBA" id="ARBA00022525"/>
    </source>
</evidence>
<keyword evidence="6" id="KW-0929">Antimicrobial</keyword>
<feature type="region of interest" description="Disordered" evidence="13">
    <location>
        <begin position="1"/>
        <end position="28"/>
    </location>
</feature>
<evidence type="ECO:0000256" key="1">
    <source>
        <dbReference type="ARBA" id="ARBA00000632"/>
    </source>
</evidence>
<dbReference type="EMBL" id="JACHIW010000002">
    <property type="protein sequence ID" value="MBB5158173.1"/>
    <property type="molecule type" value="Genomic_DNA"/>
</dbReference>
<comment type="caution">
    <text evidence="14">The sequence shown here is derived from an EMBL/GenBank/DDBJ whole genome shotgun (WGS) entry which is preliminary data.</text>
</comment>
<dbReference type="RefSeq" id="WP_312864502.1">
    <property type="nucleotide sequence ID" value="NZ_JACHIW010000002.1"/>
</dbReference>
<dbReference type="PROSITE" id="PS00953">
    <property type="entry name" value="GLYCOSYL_HYDROL_F25_1"/>
    <property type="match status" value="1"/>
</dbReference>
<evidence type="ECO:0000256" key="2">
    <source>
        <dbReference type="ARBA" id="ARBA00004613"/>
    </source>
</evidence>
<keyword evidence="7" id="KW-0081">Bacteriolytic enzyme</keyword>
<dbReference type="SMART" id="SM00641">
    <property type="entry name" value="Glyco_25"/>
    <property type="match status" value="1"/>
</dbReference>
<dbReference type="GO" id="GO:0016052">
    <property type="term" value="P:carbohydrate catabolic process"/>
    <property type="evidence" value="ECO:0007669"/>
    <property type="project" value="TreeGrafter"/>
</dbReference>